<evidence type="ECO:0000256" key="2">
    <source>
        <dbReference type="SAM" id="Phobius"/>
    </source>
</evidence>
<feature type="transmembrane region" description="Helical" evidence="2">
    <location>
        <begin position="129"/>
        <end position="147"/>
    </location>
</feature>
<evidence type="ECO:0000256" key="1">
    <source>
        <dbReference type="SAM" id="MobiDB-lite"/>
    </source>
</evidence>
<protein>
    <recommendedName>
        <fullName evidence="3">Heparan-alpha-glucosaminide N-acetyltransferase catalytic domain-containing protein</fullName>
    </recommendedName>
</protein>
<feature type="transmembrane region" description="Helical" evidence="2">
    <location>
        <begin position="355"/>
        <end position="373"/>
    </location>
</feature>
<reference evidence="4 5" key="1">
    <citation type="submission" date="2019-06" db="EMBL/GenBank/DDBJ databases">
        <title>Whole genome shotgun sequence of Microbacterium liquefaciens NBRC 15037.</title>
        <authorList>
            <person name="Hosoyama A."/>
            <person name="Uohara A."/>
            <person name="Ohji S."/>
            <person name="Ichikawa N."/>
        </authorList>
    </citation>
    <scope>NUCLEOTIDE SEQUENCE [LARGE SCALE GENOMIC DNA]</scope>
    <source>
        <strain evidence="4 5">NBRC 15037</strain>
    </source>
</reference>
<sequence length="442" mass="45621">MREDTNTIAIAKPQESGRAPTRREGGTGSRGELGRMVGIDFARFLAIIGMFCAHLLPPVGMPGHISWLSNVVDGNASTLFAVVGGISVVLATRSYLERGHIAAARWAMAVRGLLVIVLGATLALAPGSIVVVLVYFGVAMLGSIPFLRMGAKGLLVWAGVLAVVGPILNAQLRGMIGVVGEGGGVSWPQWGEPLVALRAVFVTGTYPVITWIVYVLVGMAVAKLLIGARRNAAEPRLLAWMAGVGALLAVLAVSVSALVYGLFGRAAVVATMPVEAAEAFDGLVGSPGFGAPLSPEWWALALQTPHTGTTLDILRGVGIALFVIASMLFLDGVLPKAALRVLEPIRAAGAAPLTVYTLHVLAAAAATVALASVGQIDAPADIPWWYLGPGILGVHILGALVVGAILAALQRRGPLEALVSSISGAVARRLGAMPTGGRRRRD</sequence>
<accession>A0A4Y4B8F6</accession>
<feature type="transmembrane region" description="Helical" evidence="2">
    <location>
        <begin position="313"/>
        <end position="334"/>
    </location>
</feature>
<keyword evidence="2" id="KW-0812">Transmembrane</keyword>
<evidence type="ECO:0000259" key="3">
    <source>
        <dbReference type="Pfam" id="PF07786"/>
    </source>
</evidence>
<dbReference type="InterPro" id="IPR012429">
    <property type="entry name" value="HGSNAT_cat"/>
</dbReference>
<name>A0A4Y4B8F6_MICMQ</name>
<feature type="transmembrane region" description="Helical" evidence="2">
    <location>
        <begin position="103"/>
        <end position="123"/>
    </location>
</feature>
<organism evidence="4 5">
    <name type="scientific">Microbacterium maritypicum</name>
    <name type="common">Microbacterium liquefaciens</name>
    <dbReference type="NCBI Taxonomy" id="33918"/>
    <lineage>
        <taxon>Bacteria</taxon>
        <taxon>Bacillati</taxon>
        <taxon>Actinomycetota</taxon>
        <taxon>Actinomycetes</taxon>
        <taxon>Micrococcales</taxon>
        <taxon>Microbacteriaceae</taxon>
        <taxon>Microbacterium</taxon>
    </lineage>
</organism>
<dbReference type="AlphaFoldDB" id="A0A4Y4B8F6"/>
<evidence type="ECO:0000313" key="4">
    <source>
        <dbReference type="EMBL" id="GEC75450.1"/>
    </source>
</evidence>
<feature type="transmembrane region" description="Helical" evidence="2">
    <location>
        <begin position="385"/>
        <end position="409"/>
    </location>
</feature>
<feature type="transmembrane region" description="Helical" evidence="2">
    <location>
        <begin position="238"/>
        <end position="263"/>
    </location>
</feature>
<feature type="region of interest" description="Disordered" evidence="1">
    <location>
        <begin position="1"/>
        <end position="31"/>
    </location>
</feature>
<gene>
    <name evidence="4" type="ORF">MLI01_15950</name>
</gene>
<feature type="transmembrane region" description="Helical" evidence="2">
    <location>
        <begin position="154"/>
        <end position="172"/>
    </location>
</feature>
<dbReference type="RefSeq" id="WP_141386536.1">
    <property type="nucleotide sequence ID" value="NZ_BJNQ01000009.1"/>
</dbReference>
<dbReference type="Pfam" id="PF07786">
    <property type="entry name" value="HGSNAT_cat"/>
    <property type="match status" value="1"/>
</dbReference>
<dbReference type="EMBL" id="BJNQ01000009">
    <property type="protein sequence ID" value="GEC75450.1"/>
    <property type="molecule type" value="Genomic_DNA"/>
</dbReference>
<dbReference type="Proteomes" id="UP000317410">
    <property type="component" value="Unassembled WGS sequence"/>
</dbReference>
<feature type="domain" description="Heparan-alpha-glucosaminide N-acetyltransferase catalytic" evidence="3">
    <location>
        <begin position="35"/>
        <end position="243"/>
    </location>
</feature>
<proteinExistence type="predicted"/>
<keyword evidence="2" id="KW-0472">Membrane</keyword>
<feature type="transmembrane region" description="Helical" evidence="2">
    <location>
        <begin position="37"/>
        <end position="56"/>
    </location>
</feature>
<evidence type="ECO:0000313" key="5">
    <source>
        <dbReference type="Proteomes" id="UP000317410"/>
    </source>
</evidence>
<comment type="caution">
    <text evidence="4">The sequence shown here is derived from an EMBL/GenBank/DDBJ whole genome shotgun (WGS) entry which is preliminary data.</text>
</comment>
<feature type="transmembrane region" description="Helical" evidence="2">
    <location>
        <begin position="76"/>
        <end position="96"/>
    </location>
</feature>
<keyword evidence="2" id="KW-1133">Transmembrane helix</keyword>